<comment type="caution">
    <text evidence="3">The sequence shown here is derived from an EMBL/GenBank/DDBJ whole genome shotgun (WGS) entry which is preliminary data.</text>
</comment>
<keyword evidence="1" id="KW-0808">Transferase</keyword>
<evidence type="ECO:0000256" key="2">
    <source>
        <dbReference type="ARBA" id="ARBA00022777"/>
    </source>
</evidence>
<reference evidence="3 4" key="1">
    <citation type="submission" date="2008-03" db="EMBL/GenBank/DDBJ databases">
        <title>Sequencing of the draft genome and assembly of Burkholderia graminis C4D1M.</title>
        <authorList>
            <consortium name="US DOE Joint Genome Institute (JGI-PGF)"/>
            <person name="Copeland A."/>
            <person name="Lucas S."/>
            <person name="Lapidus A."/>
            <person name="Glavina del Rio T."/>
            <person name="Dalin E."/>
            <person name="Tice H."/>
            <person name="Bruce D."/>
            <person name="Goodwin L."/>
            <person name="Pitluck S."/>
            <person name="Larimer F."/>
            <person name="Land M.L."/>
            <person name="Hauser L."/>
            <person name="Tiedje J."/>
            <person name="Richardson P."/>
        </authorList>
    </citation>
    <scope>NUCLEOTIDE SEQUENCE [LARGE SCALE GENOMIC DNA]</scope>
    <source>
        <strain evidence="4">ATCC 700544 / DSM 17151 / LMG 18924 / NCIMB 13744 / C4D1M</strain>
    </source>
</reference>
<dbReference type="PANTHER" id="PTHR30409">
    <property type="entry name" value="CARBAMATE KINASE"/>
    <property type="match status" value="1"/>
</dbReference>
<dbReference type="InterPro" id="IPR003964">
    <property type="entry name" value="Carb_kinase"/>
</dbReference>
<dbReference type="GO" id="GO:0008804">
    <property type="term" value="F:carbamate kinase activity"/>
    <property type="evidence" value="ECO:0007669"/>
    <property type="project" value="InterPro"/>
</dbReference>
<evidence type="ECO:0000256" key="1">
    <source>
        <dbReference type="ARBA" id="ARBA00022679"/>
    </source>
</evidence>
<proteinExistence type="predicted"/>
<sequence length="94" mass="9819">MVATDVDAVYVDWGTPDERAVAQADPNELEKLGFEAGSLGPKVKAAIEFTRQTGKDAVIGSLADIQAITEHRAGTCVSGSATGIRYRAVGPVET</sequence>
<organism evidence="3 4">
    <name type="scientific">Paraburkholderia graminis (strain ATCC 700544 / DSM 17151 / LMG 18924 / NCIMB 13744 / C4D1M)</name>
    <dbReference type="NCBI Taxonomy" id="396598"/>
    <lineage>
        <taxon>Bacteria</taxon>
        <taxon>Pseudomonadati</taxon>
        <taxon>Pseudomonadota</taxon>
        <taxon>Betaproteobacteria</taxon>
        <taxon>Burkholderiales</taxon>
        <taxon>Burkholderiaceae</taxon>
        <taxon>Paraburkholderia</taxon>
    </lineage>
</organism>
<protein>
    <submittedName>
        <fullName evidence="3">Carbamate kinase</fullName>
    </submittedName>
</protein>
<dbReference type="InterPro" id="IPR036393">
    <property type="entry name" value="AceGlu_kinase-like_sf"/>
</dbReference>
<evidence type="ECO:0000313" key="4">
    <source>
        <dbReference type="Proteomes" id="UP000005045"/>
    </source>
</evidence>
<dbReference type="SUPFAM" id="SSF53633">
    <property type="entry name" value="Carbamate kinase-like"/>
    <property type="match status" value="1"/>
</dbReference>
<gene>
    <name evidence="3" type="ORF">BgramDRAFT_4144</name>
</gene>
<dbReference type="AlphaFoldDB" id="B1G479"/>
<dbReference type="Proteomes" id="UP000005045">
    <property type="component" value="Unassembled WGS sequence"/>
</dbReference>
<keyword evidence="4" id="KW-1185">Reference proteome</keyword>
<dbReference type="EMBL" id="ABLD01000013">
    <property type="protein sequence ID" value="EDT09092.1"/>
    <property type="molecule type" value="Genomic_DNA"/>
</dbReference>
<name>B1G479_PARG4</name>
<dbReference type="GO" id="GO:0019546">
    <property type="term" value="P:L-arginine deiminase pathway"/>
    <property type="evidence" value="ECO:0007669"/>
    <property type="project" value="TreeGrafter"/>
</dbReference>
<keyword evidence="2 3" id="KW-0418">Kinase</keyword>
<accession>B1G479</accession>
<dbReference type="Gene3D" id="3.40.1160.10">
    <property type="entry name" value="Acetylglutamate kinase-like"/>
    <property type="match status" value="1"/>
</dbReference>
<evidence type="ECO:0000313" key="3">
    <source>
        <dbReference type="EMBL" id="EDT09092.1"/>
    </source>
</evidence>
<dbReference type="GO" id="GO:0005829">
    <property type="term" value="C:cytosol"/>
    <property type="evidence" value="ECO:0007669"/>
    <property type="project" value="TreeGrafter"/>
</dbReference>
<dbReference type="PANTHER" id="PTHR30409:SF1">
    <property type="entry name" value="CARBAMATE KINASE-RELATED"/>
    <property type="match status" value="1"/>
</dbReference>